<dbReference type="InterPro" id="IPR009071">
    <property type="entry name" value="HMG_box_dom"/>
</dbReference>
<evidence type="ECO:0000256" key="3">
    <source>
        <dbReference type="ARBA" id="ARBA00023242"/>
    </source>
</evidence>
<evidence type="ECO:0000256" key="4">
    <source>
        <dbReference type="PROSITE-ProRule" id="PRU00267"/>
    </source>
</evidence>
<feature type="compositionally biased region" description="Low complexity" evidence="5">
    <location>
        <begin position="135"/>
        <end position="153"/>
    </location>
</feature>
<dbReference type="WBParaSite" id="PTRK_0001096000.1">
    <property type="protein sequence ID" value="PTRK_0001096000.1"/>
    <property type="gene ID" value="PTRK_0001096000"/>
</dbReference>
<dbReference type="Pfam" id="PF00505">
    <property type="entry name" value="HMG_box"/>
    <property type="match status" value="1"/>
</dbReference>
<dbReference type="FunFam" id="1.10.30.10:FF:000002">
    <property type="entry name" value="transcription factor Sox-2"/>
    <property type="match status" value="1"/>
</dbReference>
<dbReference type="AlphaFoldDB" id="A0A0N4ZR20"/>
<evidence type="ECO:0000313" key="7">
    <source>
        <dbReference type="Proteomes" id="UP000038045"/>
    </source>
</evidence>
<feature type="DNA-binding region" description="HMG box" evidence="4">
    <location>
        <begin position="56"/>
        <end position="124"/>
    </location>
</feature>
<evidence type="ECO:0000256" key="2">
    <source>
        <dbReference type="ARBA" id="ARBA00023125"/>
    </source>
</evidence>
<dbReference type="PANTHER" id="PTHR10270:SF330">
    <property type="entry name" value="TRANSCRIPTION FACTOR SOX-3"/>
    <property type="match status" value="1"/>
</dbReference>
<dbReference type="PANTHER" id="PTHR10270">
    <property type="entry name" value="SOX TRANSCRIPTION FACTOR"/>
    <property type="match status" value="1"/>
</dbReference>
<dbReference type="SUPFAM" id="SSF47095">
    <property type="entry name" value="HMG-box"/>
    <property type="match status" value="1"/>
</dbReference>
<comment type="subcellular location">
    <subcellularLocation>
        <location evidence="1">Nucleus</location>
    </subcellularLocation>
</comment>
<dbReference type="GO" id="GO:0001228">
    <property type="term" value="F:DNA-binding transcription activator activity, RNA polymerase II-specific"/>
    <property type="evidence" value="ECO:0007669"/>
    <property type="project" value="TreeGrafter"/>
</dbReference>
<dbReference type="GO" id="GO:0030182">
    <property type="term" value="P:neuron differentiation"/>
    <property type="evidence" value="ECO:0007669"/>
    <property type="project" value="TreeGrafter"/>
</dbReference>
<feature type="domain" description="HMG box" evidence="6">
    <location>
        <begin position="56"/>
        <end position="124"/>
    </location>
</feature>
<evidence type="ECO:0000259" key="6">
    <source>
        <dbReference type="PROSITE" id="PS50118"/>
    </source>
</evidence>
<dbReference type="SMART" id="SM00398">
    <property type="entry name" value="HMG"/>
    <property type="match status" value="1"/>
</dbReference>
<dbReference type="STRING" id="131310.A0A0N4ZR20"/>
<dbReference type="GO" id="GO:0000122">
    <property type="term" value="P:negative regulation of transcription by RNA polymerase II"/>
    <property type="evidence" value="ECO:0007669"/>
    <property type="project" value="TreeGrafter"/>
</dbReference>
<dbReference type="Gene3D" id="1.10.30.10">
    <property type="entry name" value="High mobility group box domain"/>
    <property type="match status" value="1"/>
</dbReference>
<sequence length="329" mass="36941">MASETIERIDTKHQQISPGIKIEDDVYDHEMTLEEDSHSDFDNKSPTLNGNCHSHVKRPMNAFMVWSRGQRRKMAQENPKMHNSEISKRLGAEWKNLGEIEKRPFIDEAKRLRALHMKEHPDYKYRPRRKPKTVSSNSSPTLLNHHSSNLNNQGLNRMGGTPTSVLGNINSISAFSPFPNPQITLNPLLTSQLLNQFHDLNKLNTGNQQHQSQAQQHHQQQQHNIQQNQLAAAMSFDALQRSILHHMAISQLQQSGQLSMKSNQVNQNASTSPTNDMENILTEALNGSPPTNNNNTQSNPASLLLSSIGVSPAAAFMHSLTTAPHNLNM</sequence>
<dbReference type="GO" id="GO:0007420">
    <property type="term" value="P:brain development"/>
    <property type="evidence" value="ECO:0007669"/>
    <property type="project" value="TreeGrafter"/>
</dbReference>
<dbReference type="GO" id="GO:0005634">
    <property type="term" value="C:nucleus"/>
    <property type="evidence" value="ECO:0007669"/>
    <property type="project" value="UniProtKB-SubCell"/>
</dbReference>
<evidence type="ECO:0000256" key="1">
    <source>
        <dbReference type="ARBA" id="ARBA00004123"/>
    </source>
</evidence>
<dbReference type="InterPro" id="IPR036910">
    <property type="entry name" value="HMG_box_dom_sf"/>
</dbReference>
<dbReference type="InterPro" id="IPR050140">
    <property type="entry name" value="SRY-related_HMG-box_TF-like"/>
</dbReference>
<protein>
    <submittedName>
        <fullName evidence="8">HMG box domain-containing protein</fullName>
    </submittedName>
</protein>
<keyword evidence="3 4" id="KW-0539">Nucleus</keyword>
<name>A0A0N4ZR20_PARTI</name>
<accession>A0A0N4ZR20</accession>
<dbReference type="GO" id="GO:0000978">
    <property type="term" value="F:RNA polymerase II cis-regulatory region sequence-specific DNA binding"/>
    <property type="evidence" value="ECO:0007669"/>
    <property type="project" value="TreeGrafter"/>
</dbReference>
<dbReference type="CDD" id="cd01388">
    <property type="entry name" value="HMG-box_SoxB"/>
    <property type="match status" value="1"/>
</dbReference>
<feature type="region of interest" description="Disordered" evidence="5">
    <location>
        <begin position="206"/>
        <end position="226"/>
    </location>
</feature>
<dbReference type="PROSITE" id="PS50118">
    <property type="entry name" value="HMG_BOX_2"/>
    <property type="match status" value="1"/>
</dbReference>
<feature type="region of interest" description="Disordered" evidence="5">
    <location>
        <begin position="124"/>
        <end position="153"/>
    </location>
</feature>
<proteinExistence type="predicted"/>
<keyword evidence="7" id="KW-1185">Reference proteome</keyword>
<reference evidence="8" key="1">
    <citation type="submission" date="2017-02" db="UniProtKB">
        <authorList>
            <consortium name="WormBaseParasite"/>
        </authorList>
    </citation>
    <scope>IDENTIFICATION</scope>
</reference>
<evidence type="ECO:0000313" key="8">
    <source>
        <dbReference type="WBParaSite" id="PTRK_0001096000.1"/>
    </source>
</evidence>
<evidence type="ECO:0000256" key="5">
    <source>
        <dbReference type="SAM" id="MobiDB-lite"/>
    </source>
</evidence>
<feature type="compositionally biased region" description="Low complexity" evidence="5">
    <location>
        <begin position="207"/>
        <end position="226"/>
    </location>
</feature>
<organism evidence="7 8">
    <name type="scientific">Parastrongyloides trichosuri</name>
    <name type="common">Possum-specific nematode worm</name>
    <dbReference type="NCBI Taxonomy" id="131310"/>
    <lineage>
        <taxon>Eukaryota</taxon>
        <taxon>Metazoa</taxon>
        <taxon>Ecdysozoa</taxon>
        <taxon>Nematoda</taxon>
        <taxon>Chromadorea</taxon>
        <taxon>Rhabditida</taxon>
        <taxon>Tylenchina</taxon>
        <taxon>Panagrolaimomorpha</taxon>
        <taxon>Strongyloidoidea</taxon>
        <taxon>Strongyloididae</taxon>
        <taxon>Parastrongyloides</taxon>
    </lineage>
</organism>
<dbReference type="Proteomes" id="UP000038045">
    <property type="component" value="Unplaced"/>
</dbReference>
<keyword evidence="2 4" id="KW-0238">DNA-binding</keyword>